<keyword evidence="2" id="KW-1185">Reference proteome</keyword>
<protein>
    <submittedName>
        <fullName evidence="1">Uncharacterized protein</fullName>
    </submittedName>
</protein>
<dbReference type="EMBL" id="KV878136">
    <property type="protein sequence ID" value="OJJ06938.1"/>
    <property type="molecule type" value="Genomic_DNA"/>
</dbReference>
<evidence type="ECO:0000313" key="1">
    <source>
        <dbReference type="EMBL" id="OJJ06938.1"/>
    </source>
</evidence>
<evidence type="ECO:0000313" key="2">
    <source>
        <dbReference type="Proteomes" id="UP000184073"/>
    </source>
</evidence>
<dbReference type="GeneID" id="63729033"/>
<sequence length="169" mass="18684">MSTTGSRRRLDLLIQDQRTIQKWPTLPLRTQGPIGTPTRCSYLASTVQSPTAPCVVTPCDCCIAAEFQKTVLPALAKLHRPLQVDIQPRGAELLLIPSSEGSVRNLYMLGTKCSERNRQAYLLLHGINPLVDLSEPTPPGIEVKVVPATIPWGQNTAWPMCPFIQQSHY</sequence>
<dbReference type="AlphaFoldDB" id="A0A1L9PZI6"/>
<accession>A0A1L9PZI6</accession>
<gene>
    <name evidence="1" type="ORF">ASPVEDRAFT_46306</name>
</gene>
<dbReference type="VEuPathDB" id="FungiDB:ASPVEDRAFT_46306"/>
<proteinExistence type="predicted"/>
<name>A0A1L9PZI6_ASPVE</name>
<organism evidence="1 2">
    <name type="scientific">Aspergillus versicolor CBS 583.65</name>
    <dbReference type="NCBI Taxonomy" id="1036611"/>
    <lineage>
        <taxon>Eukaryota</taxon>
        <taxon>Fungi</taxon>
        <taxon>Dikarya</taxon>
        <taxon>Ascomycota</taxon>
        <taxon>Pezizomycotina</taxon>
        <taxon>Eurotiomycetes</taxon>
        <taxon>Eurotiomycetidae</taxon>
        <taxon>Eurotiales</taxon>
        <taxon>Aspergillaceae</taxon>
        <taxon>Aspergillus</taxon>
        <taxon>Aspergillus subgen. Nidulantes</taxon>
    </lineage>
</organism>
<dbReference type="Proteomes" id="UP000184073">
    <property type="component" value="Unassembled WGS sequence"/>
</dbReference>
<reference evidence="2" key="1">
    <citation type="journal article" date="2017" name="Genome Biol.">
        <title>Comparative genomics reveals high biological diversity and specific adaptations in the industrially and medically important fungal genus Aspergillus.</title>
        <authorList>
            <person name="de Vries R.P."/>
            <person name="Riley R."/>
            <person name="Wiebenga A."/>
            <person name="Aguilar-Osorio G."/>
            <person name="Amillis S."/>
            <person name="Uchima C.A."/>
            <person name="Anderluh G."/>
            <person name="Asadollahi M."/>
            <person name="Askin M."/>
            <person name="Barry K."/>
            <person name="Battaglia E."/>
            <person name="Bayram O."/>
            <person name="Benocci T."/>
            <person name="Braus-Stromeyer S.A."/>
            <person name="Caldana C."/>
            <person name="Canovas D."/>
            <person name="Cerqueira G.C."/>
            <person name="Chen F."/>
            <person name="Chen W."/>
            <person name="Choi C."/>
            <person name="Clum A."/>
            <person name="Dos Santos R.A."/>
            <person name="Damasio A.R."/>
            <person name="Diallinas G."/>
            <person name="Emri T."/>
            <person name="Fekete E."/>
            <person name="Flipphi M."/>
            <person name="Freyberg S."/>
            <person name="Gallo A."/>
            <person name="Gournas C."/>
            <person name="Habgood R."/>
            <person name="Hainaut M."/>
            <person name="Harispe M.L."/>
            <person name="Henrissat B."/>
            <person name="Hilden K.S."/>
            <person name="Hope R."/>
            <person name="Hossain A."/>
            <person name="Karabika E."/>
            <person name="Karaffa L."/>
            <person name="Karanyi Z."/>
            <person name="Krasevec N."/>
            <person name="Kuo A."/>
            <person name="Kusch H."/>
            <person name="LaButti K."/>
            <person name="Lagendijk E.L."/>
            <person name="Lapidus A."/>
            <person name="Levasseur A."/>
            <person name="Lindquist E."/>
            <person name="Lipzen A."/>
            <person name="Logrieco A.F."/>
            <person name="MacCabe A."/>
            <person name="Maekelae M.R."/>
            <person name="Malavazi I."/>
            <person name="Melin P."/>
            <person name="Meyer V."/>
            <person name="Mielnichuk N."/>
            <person name="Miskei M."/>
            <person name="Molnar A.P."/>
            <person name="Mule G."/>
            <person name="Ngan C.Y."/>
            <person name="Orejas M."/>
            <person name="Orosz E."/>
            <person name="Ouedraogo J.P."/>
            <person name="Overkamp K.M."/>
            <person name="Park H.-S."/>
            <person name="Perrone G."/>
            <person name="Piumi F."/>
            <person name="Punt P.J."/>
            <person name="Ram A.F."/>
            <person name="Ramon A."/>
            <person name="Rauscher S."/>
            <person name="Record E."/>
            <person name="Riano-Pachon D.M."/>
            <person name="Robert V."/>
            <person name="Roehrig J."/>
            <person name="Ruller R."/>
            <person name="Salamov A."/>
            <person name="Salih N.S."/>
            <person name="Samson R.A."/>
            <person name="Sandor E."/>
            <person name="Sanguinetti M."/>
            <person name="Schuetze T."/>
            <person name="Sepcic K."/>
            <person name="Shelest E."/>
            <person name="Sherlock G."/>
            <person name="Sophianopoulou V."/>
            <person name="Squina F.M."/>
            <person name="Sun H."/>
            <person name="Susca A."/>
            <person name="Todd R.B."/>
            <person name="Tsang A."/>
            <person name="Unkles S.E."/>
            <person name="van de Wiele N."/>
            <person name="van Rossen-Uffink D."/>
            <person name="Oliveira J.V."/>
            <person name="Vesth T.C."/>
            <person name="Visser J."/>
            <person name="Yu J.-H."/>
            <person name="Zhou M."/>
            <person name="Andersen M.R."/>
            <person name="Archer D.B."/>
            <person name="Baker S.E."/>
            <person name="Benoit I."/>
            <person name="Brakhage A.A."/>
            <person name="Braus G.H."/>
            <person name="Fischer R."/>
            <person name="Frisvad J.C."/>
            <person name="Goldman G.H."/>
            <person name="Houbraken J."/>
            <person name="Oakley B."/>
            <person name="Pocsi I."/>
            <person name="Scazzocchio C."/>
            <person name="Seiboth B."/>
            <person name="vanKuyk P.A."/>
            <person name="Wortman J."/>
            <person name="Dyer P.S."/>
            <person name="Grigoriev I.V."/>
        </authorList>
    </citation>
    <scope>NUCLEOTIDE SEQUENCE [LARGE SCALE GENOMIC DNA]</scope>
    <source>
        <strain evidence="2">CBS 583.65</strain>
    </source>
</reference>
<dbReference type="RefSeq" id="XP_040672700.1">
    <property type="nucleotide sequence ID" value="XM_040813522.1"/>
</dbReference>